<comment type="caution">
    <text evidence="2">The sequence shown here is derived from an EMBL/GenBank/DDBJ whole genome shotgun (WGS) entry which is preliminary data.</text>
</comment>
<evidence type="ECO:0000313" key="3">
    <source>
        <dbReference type="Proteomes" id="UP001054945"/>
    </source>
</evidence>
<keyword evidence="3" id="KW-1185">Reference proteome</keyword>
<protein>
    <submittedName>
        <fullName evidence="2">Uncharacterized protein</fullName>
    </submittedName>
</protein>
<sequence>MTRNGTAPNGKGDREREGGCKRKIEKRAVPLPLALLGGRVRQRQLDYRPSFVIICKWKQREESAGYTTERDWHPFSKALTIPSAYAPTPPPLSSAIFFKHAPPVTTQISRYRAPSSLASHELQEPGLHPNPLTPRSSPEFHPLLCRYQSQFSGCHGKF</sequence>
<reference evidence="2 3" key="1">
    <citation type="submission" date="2021-06" db="EMBL/GenBank/DDBJ databases">
        <title>Caerostris extrusa draft genome.</title>
        <authorList>
            <person name="Kono N."/>
            <person name="Arakawa K."/>
        </authorList>
    </citation>
    <scope>NUCLEOTIDE SEQUENCE [LARGE SCALE GENOMIC DNA]</scope>
</reference>
<dbReference type="EMBL" id="BPLR01007800">
    <property type="protein sequence ID" value="GIY19842.1"/>
    <property type="molecule type" value="Genomic_DNA"/>
</dbReference>
<proteinExistence type="predicted"/>
<evidence type="ECO:0000256" key="1">
    <source>
        <dbReference type="SAM" id="MobiDB-lite"/>
    </source>
</evidence>
<dbReference type="Proteomes" id="UP001054945">
    <property type="component" value="Unassembled WGS sequence"/>
</dbReference>
<feature type="region of interest" description="Disordered" evidence="1">
    <location>
        <begin position="1"/>
        <end position="23"/>
    </location>
</feature>
<gene>
    <name evidence="2" type="ORF">CEXT_63261</name>
</gene>
<evidence type="ECO:0000313" key="2">
    <source>
        <dbReference type="EMBL" id="GIY19842.1"/>
    </source>
</evidence>
<accession>A0AAV4RI90</accession>
<feature type="compositionally biased region" description="Basic and acidic residues" evidence="1">
    <location>
        <begin position="11"/>
        <end position="23"/>
    </location>
</feature>
<organism evidence="2 3">
    <name type="scientific">Caerostris extrusa</name>
    <name type="common">Bark spider</name>
    <name type="synonym">Caerostris bankana</name>
    <dbReference type="NCBI Taxonomy" id="172846"/>
    <lineage>
        <taxon>Eukaryota</taxon>
        <taxon>Metazoa</taxon>
        <taxon>Ecdysozoa</taxon>
        <taxon>Arthropoda</taxon>
        <taxon>Chelicerata</taxon>
        <taxon>Arachnida</taxon>
        <taxon>Araneae</taxon>
        <taxon>Araneomorphae</taxon>
        <taxon>Entelegynae</taxon>
        <taxon>Araneoidea</taxon>
        <taxon>Araneidae</taxon>
        <taxon>Caerostris</taxon>
    </lineage>
</organism>
<dbReference type="AlphaFoldDB" id="A0AAV4RI90"/>
<name>A0AAV4RI90_CAEEX</name>